<gene>
    <name evidence="2" type="ORF">ACFP1K_23085</name>
</gene>
<name>A0ABW1NMA0_9ACTN</name>
<keyword evidence="1" id="KW-0472">Membrane</keyword>
<reference evidence="3" key="1">
    <citation type="journal article" date="2019" name="Int. J. Syst. Evol. Microbiol.">
        <title>The Global Catalogue of Microorganisms (GCM) 10K type strain sequencing project: providing services to taxonomists for standard genome sequencing and annotation.</title>
        <authorList>
            <consortium name="The Broad Institute Genomics Platform"/>
            <consortium name="The Broad Institute Genome Sequencing Center for Infectious Disease"/>
            <person name="Wu L."/>
            <person name="Ma J."/>
        </authorList>
    </citation>
    <scope>NUCLEOTIDE SEQUENCE [LARGE SCALE GENOMIC DNA]</scope>
    <source>
        <strain evidence="3">JCM 30346</strain>
    </source>
</reference>
<evidence type="ECO:0008006" key="4">
    <source>
        <dbReference type="Google" id="ProtNLM"/>
    </source>
</evidence>
<keyword evidence="1" id="KW-1133">Transmembrane helix</keyword>
<feature type="transmembrane region" description="Helical" evidence="1">
    <location>
        <begin position="100"/>
        <end position="118"/>
    </location>
</feature>
<protein>
    <recommendedName>
        <fullName evidence="4">Two-component sensor histidine kinase</fullName>
    </recommendedName>
</protein>
<evidence type="ECO:0000313" key="3">
    <source>
        <dbReference type="Proteomes" id="UP001596137"/>
    </source>
</evidence>
<keyword evidence="1" id="KW-0812">Transmembrane</keyword>
<accession>A0ABW1NMA0</accession>
<sequence length="177" mass="18965">MAIALTVLTVSLLLLAHGGPVPARVGSHPLDVVGVAFAACSAAPFLAWRRVPFAAFTVTAAATVALAGLGYQADLMPGPIAALYLLATGRDRATPWTRRGTVVVVGMLMAYLGTIVAAQRTFSGFELLHTGLPWVLAWFAGERTRLRGEQFADLRMRARHAEREAERGWQSRRNAAA</sequence>
<comment type="caution">
    <text evidence="2">The sequence shown here is derived from an EMBL/GenBank/DDBJ whole genome shotgun (WGS) entry which is preliminary data.</text>
</comment>
<organism evidence="2 3">
    <name type="scientific">Sphaerisporangium aureirubrum</name>
    <dbReference type="NCBI Taxonomy" id="1544736"/>
    <lineage>
        <taxon>Bacteria</taxon>
        <taxon>Bacillati</taxon>
        <taxon>Actinomycetota</taxon>
        <taxon>Actinomycetes</taxon>
        <taxon>Streptosporangiales</taxon>
        <taxon>Streptosporangiaceae</taxon>
        <taxon>Sphaerisporangium</taxon>
    </lineage>
</organism>
<evidence type="ECO:0000256" key="1">
    <source>
        <dbReference type="SAM" id="Phobius"/>
    </source>
</evidence>
<proteinExistence type="predicted"/>
<dbReference type="Proteomes" id="UP001596137">
    <property type="component" value="Unassembled WGS sequence"/>
</dbReference>
<evidence type="ECO:0000313" key="2">
    <source>
        <dbReference type="EMBL" id="MFC6084065.1"/>
    </source>
</evidence>
<dbReference type="RefSeq" id="WP_380756714.1">
    <property type="nucleotide sequence ID" value="NZ_JBHSRF010000036.1"/>
</dbReference>
<feature type="transmembrane region" description="Helical" evidence="1">
    <location>
        <begin position="53"/>
        <end position="73"/>
    </location>
</feature>
<dbReference type="EMBL" id="JBHSRF010000036">
    <property type="protein sequence ID" value="MFC6084065.1"/>
    <property type="molecule type" value="Genomic_DNA"/>
</dbReference>
<keyword evidence="3" id="KW-1185">Reference proteome</keyword>